<evidence type="ECO:0000256" key="1">
    <source>
        <dbReference type="SAM" id="MobiDB-lite"/>
    </source>
</evidence>
<accession>E8R6U2</accession>
<sequence length="220" mass="24256">MTNHWLATLGMVVGVAVTWDPLGSLSPVQEAETTARPDLNARVLAFCREALGTSVGDGECYALADHALRAAGAKRAIHYPQEPNRGDYVWGERVVAWSIAPNGKRTRQGHPRDVRPGDIVQFRDAVFERRGARSISFRSADHHTAVVERITGETLTVLHQNSNGRRDVTRETYRLSDLKRGWVRVDRPQADDGSDPFGLRRSPPLVLPPEQSDPASPPGP</sequence>
<keyword evidence="4" id="KW-1185">Reference proteome</keyword>
<dbReference type="Pfam" id="PF25459">
    <property type="entry name" value="AIM3_BBC1_C"/>
    <property type="match status" value="1"/>
</dbReference>
<reference key="1">
    <citation type="submission" date="2010-11" db="EMBL/GenBank/DDBJ databases">
        <title>The complete sequence of chromosome of Isophaera pallida ATCC 43644.</title>
        <authorList>
            <consortium name="US DOE Joint Genome Institute (JGI-PGF)"/>
            <person name="Lucas S."/>
            <person name="Copeland A."/>
            <person name="Lapidus A."/>
            <person name="Bruce D."/>
            <person name="Goodwin L."/>
            <person name="Pitluck S."/>
            <person name="Kyrpides N."/>
            <person name="Mavromatis K."/>
            <person name="Pagani I."/>
            <person name="Ivanova N."/>
            <person name="Saunders E."/>
            <person name="Brettin T."/>
            <person name="Detter J.C."/>
            <person name="Han C."/>
            <person name="Tapia R."/>
            <person name="Land M."/>
            <person name="Hauser L."/>
            <person name="Markowitz V."/>
            <person name="Cheng J.-F."/>
            <person name="Hugenholtz P."/>
            <person name="Woyke T."/>
            <person name="Wu D."/>
            <person name="Eisen J.A."/>
        </authorList>
    </citation>
    <scope>NUCLEOTIDE SEQUENCE</scope>
    <source>
        <strain>ATCC 43644</strain>
    </source>
</reference>
<organism evidence="3 4">
    <name type="scientific">Isosphaera pallida (strain ATCC 43644 / DSM 9630 / IS1B)</name>
    <dbReference type="NCBI Taxonomy" id="575540"/>
    <lineage>
        <taxon>Bacteria</taxon>
        <taxon>Pseudomonadati</taxon>
        <taxon>Planctomycetota</taxon>
        <taxon>Planctomycetia</taxon>
        <taxon>Isosphaerales</taxon>
        <taxon>Isosphaeraceae</taxon>
        <taxon>Isosphaera</taxon>
    </lineage>
</organism>
<dbReference type="Gene3D" id="3.90.1720.60">
    <property type="match status" value="1"/>
</dbReference>
<protein>
    <recommendedName>
        <fullName evidence="2">BBC1/AIM3 cysteine proteinase-fold domain-containing protein</fullName>
    </recommendedName>
</protein>
<evidence type="ECO:0000313" key="4">
    <source>
        <dbReference type="Proteomes" id="UP000008631"/>
    </source>
</evidence>
<dbReference type="Proteomes" id="UP000008631">
    <property type="component" value="Chromosome"/>
</dbReference>
<name>E8R6U2_ISOPI</name>
<dbReference type="OrthoDB" id="288426at2"/>
<feature type="domain" description="BBC1/AIM3 cysteine proteinase-fold" evidence="2">
    <location>
        <begin position="41"/>
        <end position="189"/>
    </location>
</feature>
<dbReference type="eggNOG" id="ENOG50337BG">
    <property type="taxonomic scope" value="Bacteria"/>
</dbReference>
<dbReference type="KEGG" id="ipa:Isop_3437"/>
<dbReference type="STRING" id="575540.Isop_3437"/>
<gene>
    <name evidence="3" type="ordered locus">Isop_3437</name>
</gene>
<reference evidence="3 4" key="2">
    <citation type="journal article" date="2011" name="Stand. Genomic Sci.">
        <title>Complete genome sequence of Isosphaera pallida type strain (IS1B).</title>
        <authorList>
            <consortium name="US DOE Joint Genome Institute (JGI-PGF)"/>
            <person name="Goker M."/>
            <person name="Cleland D."/>
            <person name="Saunders E."/>
            <person name="Lapidus A."/>
            <person name="Nolan M."/>
            <person name="Lucas S."/>
            <person name="Hammon N."/>
            <person name="Deshpande S."/>
            <person name="Cheng J.F."/>
            <person name="Tapia R."/>
            <person name="Han C."/>
            <person name="Goodwin L."/>
            <person name="Pitluck S."/>
            <person name="Liolios K."/>
            <person name="Pagani I."/>
            <person name="Ivanova N."/>
            <person name="Mavromatis K."/>
            <person name="Pati A."/>
            <person name="Chen A."/>
            <person name="Palaniappan K."/>
            <person name="Land M."/>
            <person name="Hauser L."/>
            <person name="Chang Y.J."/>
            <person name="Jeffries C.D."/>
            <person name="Detter J.C."/>
            <person name="Beck B."/>
            <person name="Woyke T."/>
            <person name="Bristow J."/>
            <person name="Eisen J.A."/>
            <person name="Markowitz V."/>
            <person name="Hugenholtz P."/>
            <person name="Kyrpides N.C."/>
            <person name="Klenk H.P."/>
        </authorList>
    </citation>
    <scope>NUCLEOTIDE SEQUENCE [LARGE SCALE GENOMIC DNA]</scope>
    <source>
        <strain evidence="4">ATCC 43644 / DSM 9630 / IS1B</strain>
    </source>
</reference>
<dbReference type="AlphaFoldDB" id="E8R6U2"/>
<dbReference type="RefSeq" id="WP_013566282.1">
    <property type="nucleotide sequence ID" value="NC_014962.1"/>
</dbReference>
<proteinExistence type="predicted"/>
<dbReference type="InParanoid" id="E8R6U2"/>
<evidence type="ECO:0000313" key="3">
    <source>
        <dbReference type="EMBL" id="ADV63994.1"/>
    </source>
</evidence>
<dbReference type="EMBL" id="CP002353">
    <property type="protein sequence ID" value="ADV63994.1"/>
    <property type="molecule type" value="Genomic_DNA"/>
</dbReference>
<dbReference type="InterPro" id="IPR057402">
    <property type="entry name" value="AIM3_BBC1_C"/>
</dbReference>
<evidence type="ECO:0000259" key="2">
    <source>
        <dbReference type="Pfam" id="PF25459"/>
    </source>
</evidence>
<feature type="region of interest" description="Disordered" evidence="1">
    <location>
        <begin position="184"/>
        <end position="220"/>
    </location>
</feature>
<dbReference type="HOGENOM" id="CLU_1254533_0_0_0"/>